<keyword evidence="9" id="KW-0411">Iron-sulfur</keyword>
<dbReference type="InterPro" id="IPR036188">
    <property type="entry name" value="FAD/NAD-bd_sf"/>
</dbReference>
<comment type="cofactor">
    <cofactor evidence="2">
        <name>[4Fe-4S] cluster</name>
        <dbReference type="ChEBI" id="CHEBI:49883"/>
    </cofactor>
</comment>
<dbReference type="InterPro" id="IPR013785">
    <property type="entry name" value="Aldolase_TIM"/>
</dbReference>
<dbReference type="PANTHER" id="PTHR42917:SF2">
    <property type="entry name" value="2,4-DIENOYL-COA REDUCTASE [(2E)-ENOYL-COA-PRODUCING]"/>
    <property type="match status" value="1"/>
</dbReference>
<feature type="domain" description="FAD/NAD(P)-binding" evidence="11">
    <location>
        <begin position="386"/>
        <end position="647"/>
    </location>
</feature>
<comment type="cofactor">
    <cofactor evidence="1">
        <name>FMN</name>
        <dbReference type="ChEBI" id="CHEBI:58210"/>
    </cofactor>
</comment>
<evidence type="ECO:0000256" key="1">
    <source>
        <dbReference type="ARBA" id="ARBA00001917"/>
    </source>
</evidence>
<dbReference type="SUPFAM" id="SSF51971">
    <property type="entry name" value="Nucleotide-binding domain"/>
    <property type="match status" value="1"/>
</dbReference>
<dbReference type="SUPFAM" id="SSF51395">
    <property type="entry name" value="FMN-linked oxidoreductases"/>
    <property type="match status" value="1"/>
</dbReference>
<evidence type="ECO:0000256" key="3">
    <source>
        <dbReference type="ARBA" id="ARBA00011048"/>
    </source>
</evidence>
<evidence type="ECO:0000256" key="4">
    <source>
        <dbReference type="ARBA" id="ARBA00022630"/>
    </source>
</evidence>
<keyword evidence="13" id="KW-1185">Reference proteome</keyword>
<reference evidence="12" key="1">
    <citation type="submission" date="2022-09" db="EMBL/GenBank/DDBJ databases">
        <authorList>
            <person name="Li D."/>
            <person name="Cheng J."/>
            <person name="Li Y."/>
        </authorList>
    </citation>
    <scope>NUCLEOTIDE SEQUENCE</scope>
    <source>
        <strain evidence="12">DL</strain>
    </source>
</reference>
<dbReference type="InterPro" id="IPR023753">
    <property type="entry name" value="FAD/NAD-binding_dom"/>
</dbReference>
<protein>
    <submittedName>
        <fullName evidence="12">FAD-dependent oxidoreductase</fullName>
    </submittedName>
</protein>
<evidence type="ECO:0000313" key="12">
    <source>
        <dbReference type="EMBL" id="UYB37690.1"/>
    </source>
</evidence>
<dbReference type="RefSeq" id="WP_263129023.1">
    <property type="nucleotide sequence ID" value="NZ_CP106856.1"/>
</dbReference>
<evidence type="ECO:0000256" key="6">
    <source>
        <dbReference type="ARBA" id="ARBA00022723"/>
    </source>
</evidence>
<evidence type="ECO:0000259" key="10">
    <source>
        <dbReference type="Pfam" id="PF00724"/>
    </source>
</evidence>
<dbReference type="InterPro" id="IPR051793">
    <property type="entry name" value="NADH:flavin_oxidoreductase"/>
</dbReference>
<keyword evidence="5" id="KW-0288">FMN</keyword>
<dbReference type="Proteomes" id="UP001063368">
    <property type="component" value="Chromosome"/>
</dbReference>
<comment type="similarity">
    <text evidence="3">In the N-terminal section; belongs to the NADH:flavin oxidoreductase/NADH oxidase family.</text>
</comment>
<sequence>MRQYPHAFAPGRIGSMGLPHRIVMGSMHLNFETDAAALAAFYAERAAGGAGLIVTGGVAVNRAGSGGPTYLVSGEPAYLRAAEAALGAVHDAGGRIALQLFHAGRYAFPGTYGLLPLAPSAVWSGFARTVPQAMDETQIRATLADFAAAAAQARTLGFDAVEIMGSEGYLVNQFASPAANHREDAWGGDAARRRAFPLAVLAAVRGAVGKDFPVIFRMSGADLVEGSAPPEEYAALAEALAAAGAAALAIGVGWHESRIPTVQSLVPHGGWLGVAAGIRAHLHSQGHRVPVIGSNRVNSVAQAEAALASGGADYVSMARPFLADPRLVAKTEAGREDLVNTCIGCNEACIDRSLGTDRVSCLVNPRAGRETEFPPPSFPHRRIGTEVAVAGAGPAGMQAAATLAAAGARVQLFEAGRGIGGQFQLAQVVPGKSDFAQTIRYFASELPRLGVRIHTGVAVTAADLGSFAHVVDASGVLPRIVALPGTGVPVLDYRSAFEDPGALPQRVAILGGGGIAVDLAHFLVHGKGTAVPVPESDAEATARFRREHLAPGPPCPAREITVLRRGPSMGRGIGPSTRWAALQALRNAGVELRTGISYRELVPGGLLIDGPDGEAELLAADAVVIAAGQVESTRLQEDLKEAGIPCTVVGGALAAAGLNAVRAFREGLEAGTAVAASLHGAAYRQGGERRRAPLP</sequence>
<proteinExistence type="inferred from homology"/>
<dbReference type="PANTHER" id="PTHR42917">
    <property type="entry name" value="2,4-DIENOYL-COA REDUCTASE"/>
    <property type="match status" value="1"/>
</dbReference>
<dbReference type="PRINTS" id="PR00368">
    <property type="entry name" value="FADPNR"/>
</dbReference>
<dbReference type="PRINTS" id="PR00411">
    <property type="entry name" value="PNDRDTASEI"/>
</dbReference>
<keyword evidence="4" id="KW-0285">Flavoprotein</keyword>
<dbReference type="InterPro" id="IPR001155">
    <property type="entry name" value="OxRdtase_FMN_N"/>
</dbReference>
<name>A0ABY6FWR6_9MICC</name>
<accession>A0ABY6FWR6</accession>
<evidence type="ECO:0000256" key="7">
    <source>
        <dbReference type="ARBA" id="ARBA00023002"/>
    </source>
</evidence>
<keyword evidence="7" id="KW-0560">Oxidoreductase</keyword>
<evidence type="ECO:0000256" key="9">
    <source>
        <dbReference type="ARBA" id="ARBA00023014"/>
    </source>
</evidence>
<evidence type="ECO:0000256" key="5">
    <source>
        <dbReference type="ARBA" id="ARBA00022643"/>
    </source>
</evidence>
<organism evidence="12 13">
    <name type="scientific">Arthrobacter koreensis</name>
    <dbReference type="NCBI Taxonomy" id="199136"/>
    <lineage>
        <taxon>Bacteria</taxon>
        <taxon>Bacillati</taxon>
        <taxon>Actinomycetota</taxon>
        <taxon>Actinomycetes</taxon>
        <taxon>Micrococcales</taxon>
        <taxon>Micrococcaceae</taxon>
        <taxon>Arthrobacter</taxon>
    </lineage>
</organism>
<dbReference type="Pfam" id="PF07992">
    <property type="entry name" value="Pyr_redox_2"/>
    <property type="match status" value="1"/>
</dbReference>
<keyword evidence="6" id="KW-0479">Metal-binding</keyword>
<dbReference type="Gene3D" id="3.40.50.720">
    <property type="entry name" value="NAD(P)-binding Rossmann-like Domain"/>
    <property type="match status" value="1"/>
</dbReference>
<evidence type="ECO:0000256" key="2">
    <source>
        <dbReference type="ARBA" id="ARBA00001966"/>
    </source>
</evidence>
<evidence type="ECO:0000256" key="8">
    <source>
        <dbReference type="ARBA" id="ARBA00023004"/>
    </source>
</evidence>
<gene>
    <name evidence="12" type="ORF">N9A08_12345</name>
</gene>
<dbReference type="Gene3D" id="3.20.20.70">
    <property type="entry name" value="Aldolase class I"/>
    <property type="match status" value="1"/>
</dbReference>
<evidence type="ECO:0000313" key="13">
    <source>
        <dbReference type="Proteomes" id="UP001063368"/>
    </source>
</evidence>
<dbReference type="EMBL" id="CP106856">
    <property type="protein sequence ID" value="UYB37690.1"/>
    <property type="molecule type" value="Genomic_DNA"/>
</dbReference>
<dbReference type="Pfam" id="PF00724">
    <property type="entry name" value="Oxidored_FMN"/>
    <property type="match status" value="1"/>
</dbReference>
<evidence type="ECO:0000259" key="11">
    <source>
        <dbReference type="Pfam" id="PF07992"/>
    </source>
</evidence>
<dbReference type="Gene3D" id="3.50.50.60">
    <property type="entry name" value="FAD/NAD(P)-binding domain"/>
    <property type="match status" value="1"/>
</dbReference>
<dbReference type="SUPFAM" id="SSF51905">
    <property type="entry name" value="FAD/NAD(P)-binding domain"/>
    <property type="match status" value="1"/>
</dbReference>
<keyword evidence="8" id="KW-0408">Iron</keyword>
<feature type="domain" description="NADH:flavin oxidoreductase/NADH oxidase N-terminal" evidence="10">
    <location>
        <begin position="8"/>
        <end position="337"/>
    </location>
</feature>